<feature type="transmembrane region" description="Helical" evidence="2">
    <location>
        <begin position="21"/>
        <end position="37"/>
    </location>
</feature>
<dbReference type="PANTHER" id="PTHR32309">
    <property type="entry name" value="TYROSINE-PROTEIN KINASE"/>
    <property type="match status" value="1"/>
</dbReference>
<dbReference type="InterPro" id="IPR050445">
    <property type="entry name" value="Bact_polysacc_biosynth/exp"/>
</dbReference>
<reference evidence="3" key="1">
    <citation type="submission" date="2021-07" db="EMBL/GenBank/DDBJ databases">
        <title>Neiella marina sp. nov., isolated from the intestinal content of sea cucumber Apostichopus japonicus.</title>
        <authorList>
            <person name="Bai X."/>
        </authorList>
    </citation>
    <scope>NUCLEOTIDE SEQUENCE</scope>
    <source>
        <strain evidence="3">126</strain>
    </source>
</reference>
<evidence type="ECO:0000313" key="4">
    <source>
        <dbReference type="Proteomes" id="UP001166251"/>
    </source>
</evidence>
<evidence type="ECO:0000313" key="3">
    <source>
        <dbReference type="EMBL" id="MBW8191646.1"/>
    </source>
</evidence>
<keyword evidence="1" id="KW-0175">Coiled coil</keyword>
<dbReference type="PANTHER" id="PTHR32309:SF13">
    <property type="entry name" value="FERRIC ENTEROBACTIN TRANSPORT PROTEIN FEPE"/>
    <property type="match status" value="1"/>
</dbReference>
<feature type="coiled-coil region" evidence="1">
    <location>
        <begin position="168"/>
        <end position="274"/>
    </location>
</feature>
<keyword evidence="4" id="KW-1185">Reference proteome</keyword>
<evidence type="ECO:0000256" key="1">
    <source>
        <dbReference type="SAM" id="Coils"/>
    </source>
</evidence>
<comment type="caution">
    <text evidence="3">The sequence shown here is derived from an EMBL/GenBank/DDBJ whole genome shotgun (WGS) entry which is preliminary data.</text>
</comment>
<feature type="transmembrane region" description="Helical" evidence="2">
    <location>
        <begin position="480"/>
        <end position="498"/>
    </location>
</feature>
<protein>
    <submittedName>
        <fullName evidence="3">Chain length determinant family protein</fullName>
    </submittedName>
</protein>
<feature type="transmembrane region" description="Helical" evidence="2">
    <location>
        <begin position="417"/>
        <end position="441"/>
    </location>
</feature>
<keyword evidence="2" id="KW-1133">Transmembrane helix</keyword>
<evidence type="ECO:0000256" key="2">
    <source>
        <dbReference type="SAM" id="Phobius"/>
    </source>
</evidence>
<organism evidence="3 4">
    <name type="scientific">Neiella holothuriorum</name>
    <dbReference type="NCBI Taxonomy" id="2870530"/>
    <lineage>
        <taxon>Bacteria</taxon>
        <taxon>Pseudomonadati</taxon>
        <taxon>Pseudomonadota</taxon>
        <taxon>Gammaproteobacteria</taxon>
        <taxon>Alteromonadales</taxon>
        <taxon>Echinimonadaceae</taxon>
        <taxon>Neiella</taxon>
    </lineage>
</organism>
<dbReference type="Proteomes" id="UP001166251">
    <property type="component" value="Unassembled WGS sequence"/>
</dbReference>
<sequence>MPEIIEELLQYLRGVWLKRRYILIATWILCPIGWLYVSTLPNQYSSSAKVFADTRSILKPLMRGLTITTDPRQELDLIVRTITTPDNLEKIARASDADLSVATPQEFQTLLGEIKSGISLKSANRANIYTVSFDGKDPQLAQKIVQGTISVFIENTLGEKRLDSDQAQRFLDEQIVEYERRLSEDERRLADFRKENAAFIVNNQSSYFRALEMARDRLEQAELALQETQTELESAKGQLSGEVDIAVQSLSTIRTDYDQRIEALQINLDELTVRFTDNHPDVVETKRRLESLTEQKHKFLSGQADSGGINGNPVLQELRATINRLTSTVAAMEVRKSKYAAEVDELQGRLDHVPDIQARLTGLNRTYAITKDKYYELLNRKESAVMSDKVDQSTDSISFRVLEQPRVNSTPSGPPRLIMLAGVLVVSVAVGIGLSLGFSLLSPVVSSPGSLKSTGIPVFGVVTATENSGLQKWEKRKMRIFLLANSALVVLFTVFIALNTNQSWHDALFVKGLGG</sequence>
<keyword evidence="2" id="KW-0472">Membrane</keyword>
<dbReference type="NCBIfam" id="TIGR03007">
    <property type="entry name" value="pepcterm_ChnLen"/>
    <property type="match status" value="1"/>
</dbReference>
<name>A0ABS7EH20_9GAMM</name>
<keyword evidence="2" id="KW-0812">Transmembrane</keyword>
<accession>A0ABS7EH20</accession>
<gene>
    <name evidence="3" type="ORF">K0504_11410</name>
</gene>
<dbReference type="InterPro" id="IPR014345">
    <property type="entry name" value="XrtA_polysacc_chain"/>
</dbReference>
<dbReference type="SUPFAM" id="SSF57997">
    <property type="entry name" value="Tropomyosin"/>
    <property type="match status" value="1"/>
</dbReference>
<proteinExistence type="predicted"/>
<feature type="coiled-coil region" evidence="1">
    <location>
        <begin position="315"/>
        <end position="349"/>
    </location>
</feature>
<dbReference type="RefSeq" id="WP_220104324.1">
    <property type="nucleotide sequence ID" value="NZ_JAHZSS010000013.1"/>
</dbReference>
<dbReference type="EMBL" id="JAHZSS010000013">
    <property type="protein sequence ID" value="MBW8191646.1"/>
    <property type="molecule type" value="Genomic_DNA"/>
</dbReference>